<feature type="compositionally biased region" description="Basic and acidic residues" evidence="1">
    <location>
        <begin position="70"/>
        <end position="82"/>
    </location>
</feature>
<protein>
    <submittedName>
        <fullName evidence="3">Uncharacterized protein</fullName>
    </submittedName>
</protein>
<accession>A0A2A2AE87</accession>
<sequence>MKNKAFRCIGGLALGLLLAGQAAAYYGGTFSWSDPGGGYADWSRARMYQQTVDYNRKLAQRYSSRSSGKNSDKGSDKKEVAPKPKLNPSAYEYQPSAAVSAAVMEDFLNEFHAHAQKNGADAQTLADIRAMRNWGAMDLMRQQIKANGLPPDSLATAMTLWLAVNYGAIHQHEGTEKLNSGLYTQLRAAMSEDKTVLAMNDEQKQRAAEGMLWMTFVQIYAQAKLENDPQGRSEAAKLALQSLKSGGIDPDLMHITKNGLELK</sequence>
<dbReference type="AlphaFoldDB" id="A0A2A2AE87"/>
<dbReference type="EMBL" id="NSJF01000001">
    <property type="protein sequence ID" value="PAT36041.1"/>
    <property type="molecule type" value="Genomic_DNA"/>
</dbReference>
<evidence type="ECO:0000313" key="3">
    <source>
        <dbReference type="EMBL" id="PAT36041.1"/>
    </source>
</evidence>
<reference evidence="3 4" key="1">
    <citation type="submission" date="2017-08" db="EMBL/GenBank/DDBJ databases">
        <title>WGS of Clinical strains of the CDC Group NO-1 linked to zoonotic infections in humans.</title>
        <authorList>
            <person name="Bernier A.-M."/>
            <person name="Bernard K."/>
        </authorList>
    </citation>
    <scope>NUCLEOTIDE SEQUENCE [LARGE SCALE GENOMIC DNA]</scope>
    <source>
        <strain evidence="3 4">NML03-0146</strain>
    </source>
</reference>
<gene>
    <name evidence="3" type="ORF">CK620_02105</name>
</gene>
<dbReference type="Proteomes" id="UP000217999">
    <property type="component" value="Unassembled WGS sequence"/>
</dbReference>
<evidence type="ECO:0000256" key="2">
    <source>
        <dbReference type="SAM" id="SignalP"/>
    </source>
</evidence>
<keyword evidence="2" id="KW-0732">Signal</keyword>
<dbReference type="RefSeq" id="WP_095548883.1">
    <property type="nucleotide sequence ID" value="NZ_NSJF01000001.1"/>
</dbReference>
<evidence type="ECO:0000313" key="4">
    <source>
        <dbReference type="Proteomes" id="UP000217999"/>
    </source>
</evidence>
<feature type="signal peptide" evidence="2">
    <location>
        <begin position="1"/>
        <end position="24"/>
    </location>
</feature>
<proteinExistence type="predicted"/>
<feature type="chain" id="PRO_5012516626" evidence="2">
    <location>
        <begin position="25"/>
        <end position="263"/>
    </location>
</feature>
<dbReference type="Pfam" id="PF20388">
    <property type="entry name" value="DUF6683"/>
    <property type="match status" value="1"/>
</dbReference>
<dbReference type="InterPro" id="IPR046505">
    <property type="entry name" value="DUF6683"/>
</dbReference>
<feature type="region of interest" description="Disordered" evidence="1">
    <location>
        <begin position="59"/>
        <end position="89"/>
    </location>
</feature>
<comment type="caution">
    <text evidence="3">The sequence shown here is derived from an EMBL/GenBank/DDBJ whole genome shotgun (WGS) entry which is preliminary data.</text>
</comment>
<name>A0A2A2AE87_9BURK</name>
<evidence type="ECO:0000256" key="1">
    <source>
        <dbReference type="SAM" id="MobiDB-lite"/>
    </source>
</evidence>
<organism evidence="3 4">
    <name type="scientific">Vandammella animalimorsus</name>
    <dbReference type="NCBI Taxonomy" id="2029117"/>
    <lineage>
        <taxon>Bacteria</taxon>
        <taxon>Pseudomonadati</taxon>
        <taxon>Pseudomonadota</taxon>
        <taxon>Betaproteobacteria</taxon>
        <taxon>Burkholderiales</taxon>
        <taxon>Comamonadaceae</taxon>
        <taxon>Vandammella</taxon>
    </lineage>
</organism>